<keyword evidence="3" id="KW-0378">Hydrolase</keyword>
<dbReference type="EMBL" id="JPEN01000103">
    <property type="protein sequence ID" value="KGM36471.1"/>
    <property type="molecule type" value="Genomic_DNA"/>
</dbReference>
<keyword evidence="7" id="KW-1185">Reference proteome</keyword>
<dbReference type="PATRIC" id="fig|176090.4.peg.1775"/>
<comment type="caution">
    <text evidence="6">The sequence shown here is derived from an EMBL/GenBank/DDBJ whole genome shotgun (WGS) entry which is preliminary data.</text>
</comment>
<evidence type="ECO:0000259" key="5">
    <source>
        <dbReference type="Pfam" id="PF10040"/>
    </source>
</evidence>
<organism evidence="6 7">
    <name type="scientific">Streptococcus sinensis</name>
    <dbReference type="NCBI Taxonomy" id="176090"/>
    <lineage>
        <taxon>Bacteria</taxon>
        <taxon>Bacillati</taxon>
        <taxon>Bacillota</taxon>
        <taxon>Bacilli</taxon>
        <taxon>Lactobacillales</taxon>
        <taxon>Streptococcaceae</taxon>
        <taxon>Streptococcus</taxon>
    </lineage>
</organism>
<keyword evidence="2" id="KW-0255">Endonuclease</keyword>
<dbReference type="InterPro" id="IPR019267">
    <property type="entry name" value="CRISPR-assoc_Cas6_C"/>
</dbReference>
<dbReference type="NCBIfam" id="TIGR01877">
    <property type="entry name" value="cas_cas6"/>
    <property type="match status" value="1"/>
</dbReference>
<dbReference type="GO" id="GO:0004519">
    <property type="term" value="F:endonuclease activity"/>
    <property type="evidence" value="ECO:0007669"/>
    <property type="project" value="UniProtKB-KW"/>
</dbReference>
<gene>
    <name evidence="6" type="ORF">SSIN_1828</name>
</gene>
<dbReference type="GO" id="GO:0051607">
    <property type="term" value="P:defense response to virus"/>
    <property type="evidence" value="ECO:0007669"/>
    <property type="project" value="UniProtKB-KW"/>
</dbReference>
<dbReference type="Proteomes" id="UP000030019">
    <property type="component" value="Unassembled WGS sequence"/>
</dbReference>
<dbReference type="RefSeq" id="WP_037618072.1">
    <property type="nucleotide sequence ID" value="NZ_JPEN01000103.1"/>
</dbReference>
<accession>A0A0A0DCR2</accession>
<dbReference type="AlphaFoldDB" id="A0A0A0DCR2"/>
<dbReference type="CDD" id="cd21141">
    <property type="entry name" value="Cas6_III-like"/>
    <property type="match status" value="1"/>
</dbReference>
<dbReference type="InterPro" id="IPR010156">
    <property type="entry name" value="CRISPR-assoc_prot_Cas6"/>
</dbReference>
<evidence type="ECO:0000313" key="6">
    <source>
        <dbReference type="EMBL" id="KGM36471.1"/>
    </source>
</evidence>
<keyword evidence="1" id="KW-0540">Nuclease</keyword>
<evidence type="ECO:0000256" key="2">
    <source>
        <dbReference type="ARBA" id="ARBA00022759"/>
    </source>
</evidence>
<evidence type="ECO:0000256" key="4">
    <source>
        <dbReference type="ARBA" id="ARBA00023118"/>
    </source>
</evidence>
<evidence type="ECO:0000256" key="3">
    <source>
        <dbReference type="ARBA" id="ARBA00022801"/>
    </source>
</evidence>
<protein>
    <submittedName>
        <fullName evidence="6">CRISPR repeat RNA endoribonuclease Cas6</fullName>
    </submittedName>
</protein>
<dbReference type="STRING" id="176090.SSIN_1828"/>
<dbReference type="GO" id="GO:0016788">
    <property type="term" value="F:hydrolase activity, acting on ester bonds"/>
    <property type="evidence" value="ECO:0007669"/>
    <property type="project" value="InterPro"/>
</dbReference>
<proteinExistence type="predicted"/>
<dbReference type="eggNOG" id="COG5551">
    <property type="taxonomic scope" value="Bacteria"/>
</dbReference>
<dbReference type="Pfam" id="PF10040">
    <property type="entry name" value="CRISPR_Cas6"/>
    <property type="match status" value="1"/>
</dbReference>
<evidence type="ECO:0000313" key="7">
    <source>
        <dbReference type="Proteomes" id="UP000030019"/>
    </source>
</evidence>
<sequence>MKKVELHLSKTRLKDEELVSKLQGFLMAQISPDFATFLHEQETNPYSLNLCSTRDESVWVVNLLSEEAEQQMLAPLLNLETIKLESYAEEILVKKVEIHSLSQQTLLDIYQDDDASHLIRVHFYTPTTFKRQGQFVLFPDTRLIFQSLMQKYSRLVEGRAEIEEETLQFLADHSQITSYHLKSHYFPIHGRKYPAFEGRVTIQIKGASTLKAYAQMLLKFGEYAGVGTKCSLGMGGMRIEERKD</sequence>
<feature type="domain" description="CRISPR-associated protein Cas6 C-terminal" evidence="5">
    <location>
        <begin position="121"/>
        <end position="236"/>
    </location>
</feature>
<name>A0A0A0DCR2_9STRE</name>
<evidence type="ECO:0000256" key="1">
    <source>
        <dbReference type="ARBA" id="ARBA00022722"/>
    </source>
</evidence>
<reference evidence="6 7" key="1">
    <citation type="submission" date="2014-06" db="EMBL/GenBank/DDBJ databases">
        <authorList>
            <person name="Teng J.L."/>
            <person name="Huang Y."/>
            <person name="Tse H."/>
            <person name="Lau S.K."/>
            <person name="Woo P.C."/>
        </authorList>
    </citation>
    <scope>NUCLEOTIDE SEQUENCE [LARGE SCALE GENOMIC DNA]</scope>
    <source>
        <strain evidence="6 7">HKU4</strain>
    </source>
</reference>
<keyword evidence="4" id="KW-0051">Antiviral defense</keyword>
<dbReference type="Gene3D" id="3.30.70.1900">
    <property type="match status" value="1"/>
</dbReference>